<dbReference type="CDD" id="cd14014">
    <property type="entry name" value="STKc_PknB_like"/>
    <property type="match status" value="1"/>
</dbReference>
<dbReference type="GO" id="GO:0004674">
    <property type="term" value="F:protein serine/threonine kinase activity"/>
    <property type="evidence" value="ECO:0007669"/>
    <property type="project" value="UniProtKB-KW"/>
</dbReference>
<dbReference type="PANTHER" id="PTHR19848">
    <property type="entry name" value="WD40 REPEAT PROTEIN"/>
    <property type="match status" value="1"/>
</dbReference>
<dbReference type="Gene3D" id="2.130.10.10">
    <property type="entry name" value="YVTN repeat-like/Quinoprotein amine dehydrogenase"/>
    <property type="match status" value="3"/>
</dbReference>
<dbReference type="Gene3D" id="3.30.200.20">
    <property type="entry name" value="Phosphorylase Kinase, domain 1"/>
    <property type="match status" value="1"/>
</dbReference>
<dbReference type="InterPro" id="IPR000719">
    <property type="entry name" value="Prot_kinase_dom"/>
</dbReference>
<reference evidence="11 12" key="1">
    <citation type="submission" date="2019-02" db="EMBL/GenBank/DDBJ databases">
        <title>Planctomycetal bacteria perform biofilm scaping via a novel small molecule.</title>
        <authorList>
            <person name="Jeske O."/>
            <person name="Boedeker C."/>
            <person name="Wiegand S."/>
            <person name="Breitling P."/>
            <person name="Kallscheuer N."/>
            <person name="Jogler M."/>
            <person name="Rohde M."/>
            <person name="Petersen J."/>
            <person name="Medema M.H."/>
            <person name="Surup F."/>
            <person name="Jogler C."/>
        </authorList>
    </citation>
    <scope>NUCLEOTIDE SEQUENCE [LARGE SCALE GENOMIC DNA]</scope>
    <source>
        <strain evidence="11 12">Mal15</strain>
    </source>
</reference>
<dbReference type="SUPFAM" id="SSF50978">
    <property type="entry name" value="WD40 repeat-like"/>
    <property type="match status" value="1"/>
</dbReference>
<dbReference type="CDD" id="cd00200">
    <property type="entry name" value="WD40"/>
    <property type="match status" value="1"/>
</dbReference>
<dbReference type="InterPro" id="IPR036322">
    <property type="entry name" value="WD40_repeat_dom_sf"/>
</dbReference>
<dbReference type="PROSITE" id="PS50082">
    <property type="entry name" value="WD_REPEATS_2"/>
    <property type="match status" value="5"/>
</dbReference>
<evidence type="ECO:0000259" key="10">
    <source>
        <dbReference type="PROSITE" id="PS50011"/>
    </source>
</evidence>
<dbReference type="InterPro" id="IPR017441">
    <property type="entry name" value="Protein_kinase_ATP_BS"/>
</dbReference>
<dbReference type="PROSITE" id="PS50011">
    <property type="entry name" value="PROTEIN_KINASE_DOM"/>
    <property type="match status" value="1"/>
</dbReference>
<keyword evidence="3" id="KW-0677">Repeat</keyword>
<feature type="domain" description="Protein kinase" evidence="10">
    <location>
        <begin position="84"/>
        <end position="402"/>
    </location>
</feature>
<evidence type="ECO:0000313" key="12">
    <source>
        <dbReference type="Proteomes" id="UP000321353"/>
    </source>
</evidence>
<feature type="repeat" description="WD" evidence="6">
    <location>
        <begin position="787"/>
        <end position="828"/>
    </location>
</feature>
<evidence type="ECO:0000256" key="8">
    <source>
        <dbReference type="SAM" id="MobiDB-lite"/>
    </source>
</evidence>
<dbReference type="SMART" id="SM00320">
    <property type="entry name" value="WD40"/>
    <property type="match status" value="12"/>
</dbReference>
<keyword evidence="9" id="KW-1133">Transmembrane helix</keyword>
<feature type="region of interest" description="Disordered" evidence="8">
    <location>
        <begin position="489"/>
        <end position="511"/>
    </location>
</feature>
<dbReference type="KEGG" id="smam:Mal15_51740"/>
<evidence type="ECO:0000256" key="2">
    <source>
        <dbReference type="ARBA" id="ARBA00022574"/>
    </source>
</evidence>
<evidence type="ECO:0000256" key="7">
    <source>
        <dbReference type="PROSITE-ProRule" id="PRU10141"/>
    </source>
</evidence>
<proteinExistence type="predicted"/>
<dbReference type="RefSeq" id="WP_147870225.1">
    <property type="nucleotide sequence ID" value="NZ_CP036264.1"/>
</dbReference>
<dbReference type="InterPro" id="IPR011009">
    <property type="entry name" value="Kinase-like_dom_sf"/>
</dbReference>
<feature type="region of interest" description="Disordered" evidence="8">
    <location>
        <begin position="195"/>
        <end position="235"/>
    </location>
</feature>
<dbReference type="Pfam" id="PF12894">
    <property type="entry name" value="ANAPC4_WD40"/>
    <property type="match status" value="1"/>
</dbReference>
<dbReference type="PROSITE" id="PS00108">
    <property type="entry name" value="PROTEIN_KINASE_ST"/>
    <property type="match status" value="1"/>
</dbReference>
<feature type="repeat" description="WD" evidence="6">
    <location>
        <begin position="751"/>
        <end position="786"/>
    </location>
</feature>
<dbReference type="InterPro" id="IPR019775">
    <property type="entry name" value="WD40_repeat_CS"/>
</dbReference>
<keyword evidence="9" id="KW-0472">Membrane</keyword>
<keyword evidence="5 7" id="KW-0067">ATP-binding</keyword>
<evidence type="ECO:0000256" key="5">
    <source>
        <dbReference type="ARBA" id="ARBA00022840"/>
    </source>
</evidence>
<dbReference type="SMART" id="SM00220">
    <property type="entry name" value="S_TKc"/>
    <property type="match status" value="1"/>
</dbReference>
<dbReference type="Proteomes" id="UP000321353">
    <property type="component" value="Chromosome"/>
</dbReference>
<feature type="binding site" evidence="7">
    <location>
        <position position="113"/>
    </location>
    <ligand>
        <name>ATP</name>
        <dbReference type="ChEBI" id="CHEBI:30616"/>
    </ligand>
</feature>
<evidence type="ECO:0000256" key="9">
    <source>
        <dbReference type="SAM" id="Phobius"/>
    </source>
</evidence>
<accession>A0A5B9MQ69</accession>
<keyword evidence="9" id="KW-0812">Transmembrane</keyword>
<dbReference type="InterPro" id="IPR001245">
    <property type="entry name" value="Ser-Thr/Tyr_kinase_cat_dom"/>
</dbReference>
<dbReference type="EC" id="2.7.11.1" evidence="11"/>
<keyword evidence="12" id="KW-1185">Reference proteome</keyword>
<dbReference type="PROSITE" id="PS00678">
    <property type="entry name" value="WD_REPEATS_1"/>
    <property type="match status" value="1"/>
</dbReference>
<feature type="repeat" description="WD" evidence="6">
    <location>
        <begin position="569"/>
        <end position="609"/>
    </location>
</feature>
<dbReference type="Pfam" id="PF07714">
    <property type="entry name" value="PK_Tyr_Ser-Thr"/>
    <property type="match status" value="1"/>
</dbReference>
<evidence type="ECO:0000256" key="1">
    <source>
        <dbReference type="ARBA" id="ARBA00022527"/>
    </source>
</evidence>
<dbReference type="PROSITE" id="PS50294">
    <property type="entry name" value="WD_REPEATS_REGION"/>
    <property type="match status" value="3"/>
</dbReference>
<dbReference type="SUPFAM" id="SSF56112">
    <property type="entry name" value="Protein kinase-like (PK-like)"/>
    <property type="match status" value="1"/>
</dbReference>
<protein>
    <submittedName>
        <fullName evidence="11">Serine/threonine-protein kinase PknD</fullName>
        <ecNumber evidence="11">2.7.11.1</ecNumber>
    </submittedName>
</protein>
<dbReference type="InterPro" id="IPR024977">
    <property type="entry name" value="Apc4-like_WD40_dom"/>
</dbReference>
<dbReference type="EMBL" id="CP036264">
    <property type="protein sequence ID" value="QEG01098.1"/>
    <property type="molecule type" value="Genomic_DNA"/>
</dbReference>
<dbReference type="PANTHER" id="PTHR19848:SF8">
    <property type="entry name" value="F-BOX AND WD REPEAT DOMAIN CONTAINING 7"/>
    <property type="match status" value="1"/>
</dbReference>
<keyword evidence="2 6" id="KW-0853">WD repeat</keyword>
<keyword evidence="1" id="KW-0723">Serine/threonine-protein kinase</keyword>
<dbReference type="GO" id="GO:0005524">
    <property type="term" value="F:ATP binding"/>
    <property type="evidence" value="ECO:0007669"/>
    <property type="project" value="UniProtKB-UniRule"/>
</dbReference>
<keyword evidence="11" id="KW-0808">Transferase</keyword>
<feature type="repeat" description="WD" evidence="6">
    <location>
        <begin position="829"/>
        <end position="860"/>
    </location>
</feature>
<dbReference type="SUPFAM" id="SSF63829">
    <property type="entry name" value="Calcium-dependent phosphotriesterase"/>
    <property type="match status" value="1"/>
</dbReference>
<dbReference type="AlphaFoldDB" id="A0A5B9MQ69"/>
<keyword evidence="4 7" id="KW-0547">Nucleotide-binding</keyword>
<dbReference type="InterPro" id="IPR008271">
    <property type="entry name" value="Ser/Thr_kinase_AS"/>
</dbReference>
<organism evidence="11 12">
    <name type="scientific">Stieleria maiorica</name>
    <dbReference type="NCBI Taxonomy" id="2795974"/>
    <lineage>
        <taxon>Bacteria</taxon>
        <taxon>Pseudomonadati</taxon>
        <taxon>Planctomycetota</taxon>
        <taxon>Planctomycetia</taxon>
        <taxon>Pirellulales</taxon>
        <taxon>Pirellulaceae</taxon>
        <taxon>Stieleria</taxon>
    </lineage>
</organism>
<sequence>MSEVDRRDEMIGRIADEFLRDCRAGCIPSIETLVSKHPEFADELRDLLPTLAVMEQVKLADEEEDSDHLPAADESMVDRTLGDYQIVREIGRGGMGIVYEAEQISLGRRVAIKVMPRQSSWGGTQRTRFEREAKAAARLHHTNIVPVFGVGQAEGVHYYVMQLIVGQGLDDVLDQLKSIGRRSADQIGHRSIWEHVGGGEESEQTDQKPSSPSSGAAPARSGSRGGTGSSTGSSIDPYWRNVARIGLQVSDALHYAHTQGVTHRDIKPSNLLLDHRNDVWITDFGLAKADDDDGKLTRSGDILGTIRYMPPEAFGGRSDGRSDVYSLGITLYEMATLVPAFDAVDRRELVKQVTTGRPLPVSRVNRQVPRNLATIIEKAMECRPEDRYASAGKMREDLRRFLNDEPILARRATLGERCGRWARQNRGLAASLAAVASLLLLIALASSGAAIYYFDQEEQQRRLFQQARSASNANEQLLHELEDALDRSRQATVDAENARQTAERESERTSRSLYSASMINAANAMDQHRGFARAQELLDQWRPTGHRPDRRGWEWFYIQAFCNQHDFILDGHDSEVHALALGPQQRLASAGRDAQLLIWDLQSRQVLRQIDSPVGPLNCVSWDGPRNRIAVGGSKGIAVYETTTWKRIYLSPSPLTIYALQWSPDGRWLARIGRAPASAGPVPHYCLLDADTFDVAQELPGVLNRSVQFTFQIDWSEDSRLLAYPAKKQARVWDRDAGQLRFETNKSWGELRAIQFHPTNPNEIIVCGRDGVVRLWDWNRQQIVTTMMAHTHAAAAAAWHPSGRRVATASWDGTVRVWQSESGTLLRTLHGHERHVFNLQWDSIGEHLFSTGMDGAIKCWRPEAAACRRELPAITHPVSYCGFSPDADRVALASGVGALILRDTNDGHVLAEAKHGRCRLKAFDFSPDGRRLAIVGGVGTVYDPGLLRVWDSTFEWPTREIRPDATLRAVDWSPDGKWIAVGGDDGSVSIFDPNLQPCARTIEREPGSIWSLAWRPDARELAIGGIRSGLRVWDFETQQTRRWHQPQDSVIDVAWSRSGKQLAVSTSDNLIRILDAADLSQIAQLPRQFETVYALKWGPGDRRLMTIDARGTLLLWDPVSWQRTLKLTVGSGGVRAADWSEDGEKIIAPRDNKIVIWDASRGYAAESSDPTWDQPFRASVRALKPRKIAPGPVGSRPMAPTL</sequence>
<feature type="repeat" description="WD" evidence="6">
    <location>
        <begin position="1002"/>
        <end position="1043"/>
    </location>
</feature>
<evidence type="ECO:0000256" key="3">
    <source>
        <dbReference type="ARBA" id="ARBA00022737"/>
    </source>
</evidence>
<dbReference type="Pfam" id="PF00400">
    <property type="entry name" value="WD40"/>
    <property type="match status" value="5"/>
</dbReference>
<feature type="transmembrane region" description="Helical" evidence="9">
    <location>
        <begin position="427"/>
        <end position="454"/>
    </location>
</feature>
<dbReference type="InterPro" id="IPR001680">
    <property type="entry name" value="WD40_rpt"/>
</dbReference>
<dbReference type="Gene3D" id="1.10.510.10">
    <property type="entry name" value="Transferase(Phosphotransferase) domain 1"/>
    <property type="match status" value="1"/>
</dbReference>
<dbReference type="PROSITE" id="PS00107">
    <property type="entry name" value="PROTEIN_KINASE_ATP"/>
    <property type="match status" value="1"/>
</dbReference>
<keyword evidence="11" id="KW-0418">Kinase</keyword>
<feature type="compositionally biased region" description="Basic and acidic residues" evidence="8">
    <location>
        <begin position="501"/>
        <end position="510"/>
    </location>
</feature>
<name>A0A5B9MQ69_9BACT</name>
<dbReference type="SUPFAM" id="SSF50969">
    <property type="entry name" value="YVTN repeat-like/Quinoprotein amine dehydrogenase"/>
    <property type="match status" value="1"/>
</dbReference>
<evidence type="ECO:0000313" key="11">
    <source>
        <dbReference type="EMBL" id="QEG01098.1"/>
    </source>
</evidence>
<evidence type="ECO:0000256" key="6">
    <source>
        <dbReference type="PROSITE-ProRule" id="PRU00221"/>
    </source>
</evidence>
<dbReference type="InterPro" id="IPR015943">
    <property type="entry name" value="WD40/YVTN_repeat-like_dom_sf"/>
</dbReference>
<dbReference type="InterPro" id="IPR011044">
    <property type="entry name" value="Quino_amine_DH_bsu"/>
</dbReference>
<gene>
    <name evidence="11" type="primary">pknD_6</name>
    <name evidence="11" type="ORF">Mal15_51740</name>
</gene>
<feature type="compositionally biased region" description="Low complexity" evidence="8">
    <location>
        <begin position="209"/>
        <end position="222"/>
    </location>
</feature>
<evidence type="ECO:0000256" key="4">
    <source>
        <dbReference type="ARBA" id="ARBA00022741"/>
    </source>
</evidence>